<dbReference type="Gene3D" id="3.60.21.10">
    <property type="match status" value="1"/>
</dbReference>
<proteinExistence type="predicted"/>
<evidence type="ECO:0000313" key="2">
    <source>
        <dbReference type="EMBL" id="GHO53583.1"/>
    </source>
</evidence>
<comment type="caution">
    <text evidence="2">The sequence shown here is derived from an EMBL/GenBank/DDBJ whole genome shotgun (WGS) entry which is preliminary data.</text>
</comment>
<gene>
    <name evidence="2" type="ORF">KSB_20580</name>
</gene>
<dbReference type="InterPro" id="IPR051918">
    <property type="entry name" value="STPP_CPPED1"/>
</dbReference>
<name>A0ABQ3ULN6_9CHLR</name>
<organism evidence="2 3">
    <name type="scientific">Ktedonobacter robiniae</name>
    <dbReference type="NCBI Taxonomy" id="2778365"/>
    <lineage>
        <taxon>Bacteria</taxon>
        <taxon>Bacillati</taxon>
        <taxon>Chloroflexota</taxon>
        <taxon>Ktedonobacteria</taxon>
        <taxon>Ktedonobacterales</taxon>
        <taxon>Ktedonobacteraceae</taxon>
        <taxon>Ktedonobacter</taxon>
    </lineage>
</organism>
<keyword evidence="3" id="KW-1185">Reference proteome</keyword>
<dbReference type="Pfam" id="PF00149">
    <property type="entry name" value="Metallophos"/>
    <property type="match status" value="1"/>
</dbReference>
<accession>A0ABQ3ULN6</accession>
<dbReference type="InterPro" id="IPR004843">
    <property type="entry name" value="Calcineurin-like_PHP"/>
</dbReference>
<dbReference type="RefSeq" id="WP_201370396.1">
    <property type="nucleotide sequence ID" value="NZ_BNJG01000001.1"/>
</dbReference>
<sequence>MSEGTHEAALYFWAIGDMHYRAMPAWHEVHEQRLQLMFVDLRALWQEEGEPAFCAAPGDLVETCAPANYELARTCLTRELGDIPFYPGVGNHEFHGPDGEDPATMLETFHHFWQQPPRYSWQVGGITCIMLDYPDPHMLQDPAYVYVSRETLAFLDETLMASRGKPAAIFFHAPLRNTVLDRDPHVGRDYNSMQNFFSPENSQAVRDILARHDRTCLFLSGHTHTGWEAPGLVKSEQLGQNTVTFINLMSPWYTGNQGAVRIDKELQTVTYVPDEPDVVVSFAFQIRGEEVLIRAREHHSRRWLKEWRVSIR</sequence>
<dbReference type="PANTHER" id="PTHR43143">
    <property type="entry name" value="METALLOPHOSPHOESTERASE, CALCINEURIN SUPERFAMILY"/>
    <property type="match status" value="1"/>
</dbReference>
<dbReference type="PANTHER" id="PTHR43143:SF1">
    <property type="entry name" value="SERINE_THREONINE-PROTEIN PHOSPHATASE CPPED1"/>
    <property type="match status" value="1"/>
</dbReference>
<dbReference type="SUPFAM" id="SSF56300">
    <property type="entry name" value="Metallo-dependent phosphatases"/>
    <property type="match status" value="1"/>
</dbReference>
<reference evidence="2 3" key="1">
    <citation type="journal article" date="2021" name="Int. J. Syst. Evol. Microbiol.">
        <title>Reticulibacter mediterranei gen. nov., sp. nov., within the new family Reticulibacteraceae fam. nov., and Ktedonospora formicarum gen. nov., sp. nov., Ktedonobacter robiniae sp. nov., Dictyobacter formicarum sp. nov. and Dictyobacter arantiisoli sp. nov., belonging to the class Ktedonobacteria.</title>
        <authorList>
            <person name="Yabe S."/>
            <person name="Zheng Y."/>
            <person name="Wang C.M."/>
            <person name="Sakai Y."/>
            <person name="Abe K."/>
            <person name="Yokota A."/>
            <person name="Donadio S."/>
            <person name="Cavaletti L."/>
            <person name="Monciardini P."/>
        </authorList>
    </citation>
    <scope>NUCLEOTIDE SEQUENCE [LARGE SCALE GENOMIC DNA]</scope>
    <source>
        <strain evidence="2 3">SOSP1-30</strain>
    </source>
</reference>
<dbReference type="InterPro" id="IPR029052">
    <property type="entry name" value="Metallo-depent_PP-like"/>
</dbReference>
<feature type="domain" description="Calcineurin-like phosphoesterase" evidence="1">
    <location>
        <begin position="12"/>
        <end position="225"/>
    </location>
</feature>
<evidence type="ECO:0000313" key="3">
    <source>
        <dbReference type="Proteomes" id="UP000654345"/>
    </source>
</evidence>
<dbReference type="EMBL" id="BNJG01000001">
    <property type="protein sequence ID" value="GHO53583.1"/>
    <property type="molecule type" value="Genomic_DNA"/>
</dbReference>
<protein>
    <recommendedName>
        <fullName evidence="1">Calcineurin-like phosphoesterase domain-containing protein</fullName>
    </recommendedName>
</protein>
<dbReference type="Proteomes" id="UP000654345">
    <property type="component" value="Unassembled WGS sequence"/>
</dbReference>
<evidence type="ECO:0000259" key="1">
    <source>
        <dbReference type="Pfam" id="PF00149"/>
    </source>
</evidence>